<reference evidence="2" key="1">
    <citation type="submission" date="2023-03" db="EMBL/GenBank/DDBJ databases">
        <title>Chromosome-level genomes of two armyworms, Mythimna separata and Mythimna loreyi, provide insights into the biosynthesis and reception of sex pheromones.</title>
        <authorList>
            <person name="Zhao H."/>
        </authorList>
    </citation>
    <scope>NUCLEOTIDE SEQUENCE</scope>
    <source>
        <strain evidence="2">BeijingLab</strain>
        <tissue evidence="2">Pupa</tissue>
    </source>
</reference>
<dbReference type="InterPro" id="IPR014023">
    <property type="entry name" value="Mononeg_RNA_pol_cat"/>
</dbReference>
<dbReference type="Pfam" id="PF00946">
    <property type="entry name" value="Mononeg_RNA_pol"/>
    <property type="match status" value="1"/>
</dbReference>
<keyword evidence="3" id="KW-1185">Reference proteome</keyword>
<evidence type="ECO:0000313" key="3">
    <source>
        <dbReference type="Proteomes" id="UP001231518"/>
    </source>
</evidence>
<dbReference type="AlphaFoldDB" id="A0AAD7Z2W7"/>
<protein>
    <recommendedName>
        <fullName evidence="1">RdRp catalytic domain-containing protein</fullName>
    </recommendedName>
</protein>
<gene>
    <name evidence="2" type="ORF">PYW07_000240</name>
</gene>
<proteinExistence type="predicted"/>
<dbReference type="GO" id="GO:0004482">
    <property type="term" value="F:mRNA 5'-cap (guanine-N7-)-methyltransferase activity"/>
    <property type="evidence" value="ECO:0007669"/>
    <property type="project" value="InterPro"/>
</dbReference>
<dbReference type="GO" id="GO:0003968">
    <property type="term" value="F:RNA-directed RNA polymerase activity"/>
    <property type="evidence" value="ECO:0007669"/>
    <property type="project" value="InterPro"/>
</dbReference>
<sequence length="627" mass="71818">MEEEDPHPTYAPIARKPIFRRDRHLQSALHRGEINYLFEHWDNPAGLKKEHIHLKRDTKGGESCHDISRVANEASNLGTVDYCGVSVGGTPLHPPPLLRQVYCVKQKLSAITRQITFSENHSASYIFFGCKAKCYGNLHVVWPSDQFAYIITHSHFLAVRDCVNAWFSALSYGLINGRKYPLYNLYNEVANIIYAVLHDISVYKDDAYDILKSWQPLVIANVLRDIEGEPGFFESLNETIRKFPHSMLLKVATRRITTSTDVHVALELTGLTKCFGHPEVVMNESVAAWVEKGTVLKSGLEEVAEDIRRAFKRKWPNLVFGNNSDPYVKQCYDGGYWGEKSNEPWATAMFRDVQFSKTLEFDYQIYTADLLADKAIIPSLSHWPYEYDSQAHRTLHGRFPTVPPRESNNVIMQYLNREEVDVRGIINTVSRKEVPREWKGTVGVAKEREMKKRKARFFGKLVLEMRLFQVSTENNIKHIFKFIPHQTMTKSEDDLFKHLLKISETSSTEDGGAVFMSMDFSSWCTSFRYEGVTPLFEEIDRLLGVENVLAYTQKFPLESILLFQDRFCPPKQGVDGAPENGPRCFHGPEAWMDGGLKTEGLDIGNAIVNPDSILEVRYNSNPNWSRR</sequence>
<evidence type="ECO:0000259" key="1">
    <source>
        <dbReference type="PROSITE" id="PS50526"/>
    </source>
</evidence>
<evidence type="ECO:0000313" key="2">
    <source>
        <dbReference type="EMBL" id="KAJ8736969.1"/>
    </source>
</evidence>
<dbReference type="Proteomes" id="UP001231518">
    <property type="component" value="Chromosome 1"/>
</dbReference>
<organism evidence="2 3">
    <name type="scientific">Mythimna separata</name>
    <name type="common">Oriental armyworm</name>
    <name type="synonym">Pseudaletia separata</name>
    <dbReference type="NCBI Taxonomy" id="271217"/>
    <lineage>
        <taxon>Eukaryota</taxon>
        <taxon>Metazoa</taxon>
        <taxon>Ecdysozoa</taxon>
        <taxon>Arthropoda</taxon>
        <taxon>Hexapoda</taxon>
        <taxon>Insecta</taxon>
        <taxon>Pterygota</taxon>
        <taxon>Neoptera</taxon>
        <taxon>Endopterygota</taxon>
        <taxon>Lepidoptera</taxon>
        <taxon>Glossata</taxon>
        <taxon>Ditrysia</taxon>
        <taxon>Noctuoidea</taxon>
        <taxon>Noctuidae</taxon>
        <taxon>Noctuinae</taxon>
        <taxon>Hadenini</taxon>
        <taxon>Mythimna</taxon>
    </lineage>
</organism>
<feature type="domain" description="RdRp catalytic" evidence="1">
    <location>
        <begin position="512"/>
        <end position="627"/>
    </location>
</feature>
<comment type="caution">
    <text evidence="2">The sequence shown here is derived from an EMBL/GenBank/DDBJ whole genome shotgun (WGS) entry which is preliminary data.</text>
</comment>
<accession>A0AAD7Z2W7</accession>
<dbReference type="GO" id="GO:0005524">
    <property type="term" value="F:ATP binding"/>
    <property type="evidence" value="ECO:0007669"/>
    <property type="project" value="InterPro"/>
</dbReference>
<dbReference type="EMBL" id="JARGEI010000001">
    <property type="protein sequence ID" value="KAJ8736969.1"/>
    <property type="molecule type" value="Genomic_DNA"/>
</dbReference>
<name>A0AAD7Z2W7_MYTSE</name>
<dbReference type="PROSITE" id="PS50526">
    <property type="entry name" value="RDRP_SSRNA_NEG_NONSEG"/>
    <property type="match status" value="1"/>
</dbReference>